<dbReference type="PROSITE" id="PS51257">
    <property type="entry name" value="PROKAR_LIPOPROTEIN"/>
    <property type="match status" value="1"/>
</dbReference>
<sequence length="360" mass="40385">MRRLFYLFLSSFLLTGCVQQSILDDIQMITIIGYDVPDEDEEDGLIKGIAVAPQYLADGKIVNNVFVETAKLSKEIRSQYNSESPKPIVSGKLEVALFSREIAETEGVNGLVDTLQRDPSIGSRVYLGISNGDTEELLSTNYGNVDTGTYFQDILKHNSKHGMLPETNLHSFLYSLYSEGSDPFLPILDRDGDKVKIIGIGLLDDGKMVSELDADSLFTFKILHEKFSSNDSFSVKLDPEKYAAIYNIASKRKVEYKSREANKIKITGSILGVIKEYSGKALTPESLKKIEETMEEDIEKRGMKMIQTFQELGIDPLSIGNAVRSKTRGEFDSEKWIDEYKNMDISFDMKVKITESGIIE</sequence>
<dbReference type="Proteomes" id="UP001226720">
    <property type="component" value="Unassembled WGS sequence"/>
</dbReference>
<evidence type="ECO:0000256" key="6">
    <source>
        <dbReference type="ARBA" id="ARBA00023139"/>
    </source>
</evidence>
<evidence type="ECO:0000256" key="1">
    <source>
        <dbReference type="ARBA" id="ARBA00004635"/>
    </source>
</evidence>
<dbReference type="RefSeq" id="WP_301552342.1">
    <property type="nucleotide sequence ID" value="NZ_JAQRMZ010000007.1"/>
</dbReference>
<comment type="similarity">
    <text evidence="2">Belongs to the GerABKC lipoprotein family.</text>
</comment>
<keyword evidence="11" id="KW-1185">Reference proteome</keyword>
<dbReference type="EMBL" id="JAUSWM010000006">
    <property type="protein sequence ID" value="MDQ0484222.1"/>
    <property type="molecule type" value="Genomic_DNA"/>
</dbReference>
<keyword evidence="3" id="KW-0309">Germination</keyword>
<evidence type="ECO:0000313" key="11">
    <source>
        <dbReference type="Proteomes" id="UP001226720"/>
    </source>
</evidence>
<evidence type="ECO:0000256" key="4">
    <source>
        <dbReference type="ARBA" id="ARBA00022729"/>
    </source>
</evidence>
<proteinExistence type="inferred from homology"/>
<feature type="domain" description="Spore germination GerAC-like C-terminal" evidence="8">
    <location>
        <begin position="199"/>
        <end position="357"/>
    </location>
</feature>
<evidence type="ECO:0000259" key="9">
    <source>
        <dbReference type="Pfam" id="PF25198"/>
    </source>
</evidence>
<dbReference type="PANTHER" id="PTHR35789:SF1">
    <property type="entry name" value="SPORE GERMINATION PROTEIN B3"/>
    <property type="match status" value="1"/>
</dbReference>
<keyword evidence="6" id="KW-0564">Palmitate</keyword>
<dbReference type="InterPro" id="IPR057336">
    <property type="entry name" value="GerAC_N"/>
</dbReference>
<evidence type="ECO:0000259" key="8">
    <source>
        <dbReference type="Pfam" id="PF05504"/>
    </source>
</evidence>
<keyword evidence="4" id="KW-0732">Signal</keyword>
<dbReference type="GeneID" id="301327987"/>
<dbReference type="Pfam" id="PF25198">
    <property type="entry name" value="Spore_GerAC_N"/>
    <property type="match status" value="1"/>
</dbReference>
<evidence type="ECO:0000256" key="5">
    <source>
        <dbReference type="ARBA" id="ARBA00023136"/>
    </source>
</evidence>
<gene>
    <name evidence="10" type="ORF">QO000_003206</name>
</gene>
<dbReference type="InterPro" id="IPR046953">
    <property type="entry name" value="Spore_GerAC-like_C"/>
</dbReference>
<comment type="subcellular location">
    <subcellularLocation>
        <location evidence="1">Membrane</location>
        <topology evidence="1">Lipid-anchor</topology>
    </subcellularLocation>
</comment>
<name>A0ABU0K4D2_9BACL</name>
<accession>A0ABU0K4D2</accession>
<dbReference type="InterPro" id="IPR008844">
    <property type="entry name" value="Spore_GerAC-like"/>
</dbReference>
<dbReference type="InterPro" id="IPR038501">
    <property type="entry name" value="Spore_GerAC_C_sf"/>
</dbReference>
<dbReference type="Pfam" id="PF05504">
    <property type="entry name" value="Spore_GerAC"/>
    <property type="match status" value="1"/>
</dbReference>
<evidence type="ECO:0000256" key="3">
    <source>
        <dbReference type="ARBA" id="ARBA00022544"/>
    </source>
</evidence>
<feature type="domain" description="Spore germination protein N-terminal" evidence="9">
    <location>
        <begin position="20"/>
        <end position="189"/>
    </location>
</feature>
<evidence type="ECO:0000313" key="10">
    <source>
        <dbReference type="EMBL" id="MDQ0484222.1"/>
    </source>
</evidence>
<keyword evidence="7" id="KW-0449">Lipoprotein</keyword>
<dbReference type="PANTHER" id="PTHR35789">
    <property type="entry name" value="SPORE GERMINATION PROTEIN B3"/>
    <property type="match status" value="1"/>
</dbReference>
<comment type="caution">
    <text evidence="10">The sequence shown here is derived from an EMBL/GenBank/DDBJ whole genome shotgun (WGS) entry which is preliminary data.</text>
</comment>
<keyword evidence="5" id="KW-0472">Membrane</keyword>
<evidence type="ECO:0000256" key="7">
    <source>
        <dbReference type="ARBA" id="ARBA00023288"/>
    </source>
</evidence>
<reference evidence="10" key="1">
    <citation type="submission" date="2023-07" db="EMBL/GenBank/DDBJ databases">
        <title>Genomic Encyclopedia of Type Strains, Phase IV (KMG-IV): sequencing the most valuable type-strain genomes for metagenomic binning, comparative biology and taxonomic classification.</title>
        <authorList>
            <person name="Goeker M."/>
        </authorList>
    </citation>
    <scope>NUCLEOTIDE SEQUENCE [LARGE SCALE GENOMIC DNA]</scope>
    <source>
        <strain evidence="10">JSM 076093</strain>
    </source>
</reference>
<dbReference type="NCBIfam" id="TIGR02887">
    <property type="entry name" value="spore_ger_x_C"/>
    <property type="match status" value="1"/>
</dbReference>
<protein>
    <submittedName>
        <fullName evidence="10">Spore germination protein</fullName>
    </submittedName>
</protein>
<dbReference type="Gene3D" id="3.30.300.210">
    <property type="entry name" value="Nutrient germinant receptor protein C, domain 3"/>
    <property type="match status" value="1"/>
</dbReference>
<organism evidence="10 11">
    <name type="scientific">Guptibacillus hwajinpoensis</name>
    <dbReference type="NCBI Taxonomy" id="208199"/>
    <lineage>
        <taxon>Bacteria</taxon>
        <taxon>Bacillati</taxon>
        <taxon>Bacillota</taxon>
        <taxon>Bacilli</taxon>
        <taxon>Bacillales</taxon>
        <taxon>Guptibacillaceae</taxon>
        <taxon>Guptibacillus</taxon>
    </lineage>
</organism>
<evidence type="ECO:0000256" key="2">
    <source>
        <dbReference type="ARBA" id="ARBA00007886"/>
    </source>
</evidence>